<evidence type="ECO:0000256" key="3">
    <source>
        <dbReference type="ARBA" id="ARBA00022898"/>
    </source>
</evidence>
<dbReference type="AlphaFoldDB" id="A0AAD6NLE9"/>
<comment type="caution">
    <text evidence="7">The sequence shown here is derived from an EMBL/GenBank/DDBJ whole genome shotgun (WGS) entry which is preliminary data.</text>
</comment>
<proteinExistence type="inferred from homology"/>
<keyword evidence="4 6" id="KW-0456">Lyase</keyword>
<evidence type="ECO:0000256" key="2">
    <source>
        <dbReference type="ARBA" id="ARBA00009533"/>
    </source>
</evidence>
<evidence type="ECO:0000256" key="1">
    <source>
        <dbReference type="ARBA" id="ARBA00001933"/>
    </source>
</evidence>
<dbReference type="InterPro" id="IPR021115">
    <property type="entry name" value="Pyridoxal-P_BS"/>
</dbReference>
<dbReference type="Gene3D" id="3.40.640.10">
    <property type="entry name" value="Type I PLP-dependent aspartate aminotransferase-like (Major domain)"/>
    <property type="match status" value="1"/>
</dbReference>
<dbReference type="EMBL" id="JAQGDS010000004">
    <property type="protein sequence ID" value="KAJ6261068.1"/>
    <property type="molecule type" value="Genomic_DNA"/>
</dbReference>
<dbReference type="PANTHER" id="PTHR11999">
    <property type="entry name" value="GROUP II PYRIDOXAL-5-PHOSPHATE DECARBOXYLASE"/>
    <property type="match status" value="1"/>
</dbReference>
<reference evidence="7" key="1">
    <citation type="submission" date="2023-01" db="EMBL/GenBank/DDBJ databases">
        <title>The chitinases involved in constricting ring structure development in the nematode-trapping fungus Drechslerella dactyloides.</title>
        <authorList>
            <person name="Wang R."/>
            <person name="Zhang L."/>
            <person name="Tang P."/>
            <person name="Li S."/>
            <person name="Liang L."/>
        </authorList>
    </citation>
    <scope>NUCLEOTIDE SEQUENCE</scope>
    <source>
        <strain evidence="7">YMF1.00031</strain>
    </source>
</reference>
<dbReference type="GO" id="GO:0005737">
    <property type="term" value="C:cytoplasm"/>
    <property type="evidence" value="ECO:0007669"/>
    <property type="project" value="TreeGrafter"/>
</dbReference>
<feature type="modified residue" description="N6-(pyridoxal phosphate)lysine" evidence="5">
    <location>
        <position position="328"/>
    </location>
</feature>
<keyword evidence="8" id="KW-1185">Reference proteome</keyword>
<dbReference type="Proteomes" id="UP001221413">
    <property type="component" value="Unassembled WGS sequence"/>
</dbReference>
<dbReference type="Gene3D" id="3.90.1150.10">
    <property type="entry name" value="Aspartate Aminotransferase, domain 1"/>
    <property type="match status" value="1"/>
</dbReference>
<dbReference type="InterPro" id="IPR002129">
    <property type="entry name" value="PyrdxlP-dep_de-COase"/>
</dbReference>
<dbReference type="InterPro" id="IPR010977">
    <property type="entry name" value="Aromatic_deC"/>
</dbReference>
<evidence type="ECO:0000256" key="5">
    <source>
        <dbReference type="PIRSR" id="PIRSR602129-50"/>
    </source>
</evidence>
<evidence type="ECO:0000256" key="4">
    <source>
        <dbReference type="ARBA" id="ARBA00023239"/>
    </source>
</evidence>
<keyword evidence="3 5" id="KW-0663">Pyridoxal phosphate</keyword>
<dbReference type="PROSITE" id="PS00392">
    <property type="entry name" value="DDC_GAD_HDC_YDC"/>
    <property type="match status" value="1"/>
</dbReference>
<accession>A0AAD6NLE9</accession>
<comment type="cofactor">
    <cofactor evidence="1 5 6">
        <name>pyridoxal 5'-phosphate</name>
        <dbReference type="ChEBI" id="CHEBI:597326"/>
    </cofactor>
</comment>
<name>A0AAD6NLE9_DREDA</name>
<dbReference type="PANTHER" id="PTHR11999:SF165">
    <property type="entry name" value="DECARBOXYLASE, PUTATIVE (AFU_ORTHOLOGUE AFUA_2G04980)-RELATED"/>
    <property type="match status" value="1"/>
</dbReference>
<sequence>MANPFAVTEADFSALLQQIHKAVTEYYISNPPESIRPPEAILQNSSPADPPARKLKYPIGLQGVVNDLIENVLPGVFAQSHPNFYGFVTGGVLPPALLADFMVSLMDLNVMVHLPNDSIHTTIEHHTIQMLCDMFHLPRWMAPGSAITTGATASNILGLACAREWTLTRTEPNLSVARRGFAQACQRAGLTSGIGILCASPHSSLKKAASIVGLGSDNVIDIADPQTPWDFNLENLEGLLAKQKDTRWIVVGQLGEVNTGQFMSRLPAIRRLCDKYNSWLHIDAAFGLPARCVKAYDKPTEDLANWDRIFNWCNGVELADSIASDGHKLMNVPYDAGLFFSKHRNILYEVFKNPGAAYLATGLTEVEAPCDINIENSRRFRALPLYAALTALGAPGYSALIRRLVLHARKIAAIIESEPLLSVYEVAMPRLEDIFNVVLFRARDPALNEVLAGKINATGKMWVSGTQWRGSKAVRIAVANWRVSIEEDGPGSPAVVREVLKEVAGI</sequence>
<evidence type="ECO:0008006" key="9">
    <source>
        <dbReference type="Google" id="ProtNLM"/>
    </source>
</evidence>
<dbReference type="InterPro" id="IPR015421">
    <property type="entry name" value="PyrdxlP-dep_Trfase_major"/>
</dbReference>
<dbReference type="InterPro" id="IPR015422">
    <property type="entry name" value="PyrdxlP-dep_Trfase_small"/>
</dbReference>
<comment type="similarity">
    <text evidence="2 6">Belongs to the group II decarboxylase family.</text>
</comment>
<dbReference type="GO" id="GO:0019752">
    <property type="term" value="P:carboxylic acid metabolic process"/>
    <property type="evidence" value="ECO:0007669"/>
    <property type="project" value="InterPro"/>
</dbReference>
<dbReference type="GO" id="GO:0030170">
    <property type="term" value="F:pyridoxal phosphate binding"/>
    <property type="evidence" value="ECO:0007669"/>
    <property type="project" value="InterPro"/>
</dbReference>
<dbReference type="SUPFAM" id="SSF53383">
    <property type="entry name" value="PLP-dependent transferases"/>
    <property type="match status" value="1"/>
</dbReference>
<organism evidence="7 8">
    <name type="scientific">Drechslerella dactyloides</name>
    <name type="common">Nematode-trapping fungus</name>
    <name type="synonym">Arthrobotrys dactyloides</name>
    <dbReference type="NCBI Taxonomy" id="74499"/>
    <lineage>
        <taxon>Eukaryota</taxon>
        <taxon>Fungi</taxon>
        <taxon>Dikarya</taxon>
        <taxon>Ascomycota</taxon>
        <taxon>Pezizomycotina</taxon>
        <taxon>Orbiliomycetes</taxon>
        <taxon>Orbiliales</taxon>
        <taxon>Orbiliaceae</taxon>
        <taxon>Drechslerella</taxon>
    </lineage>
</organism>
<evidence type="ECO:0000313" key="8">
    <source>
        <dbReference type="Proteomes" id="UP001221413"/>
    </source>
</evidence>
<evidence type="ECO:0000313" key="7">
    <source>
        <dbReference type="EMBL" id="KAJ6261068.1"/>
    </source>
</evidence>
<evidence type="ECO:0000256" key="6">
    <source>
        <dbReference type="RuleBase" id="RU000382"/>
    </source>
</evidence>
<gene>
    <name evidence="7" type="ORF">Dda_3733</name>
</gene>
<dbReference type="InterPro" id="IPR015424">
    <property type="entry name" value="PyrdxlP-dep_Trfase"/>
</dbReference>
<dbReference type="GO" id="GO:0016831">
    <property type="term" value="F:carboxy-lyase activity"/>
    <property type="evidence" value="ECO:0007669"/>
    <property type="project" value="InterPro"/>
</dbReference>
<dbReference type="Pfam" id="PF00282">
    <property type="entry name" value="Pyridoxal_deC"/>
    <property type="match status" value="1"/>
</dbReference>
<protein>
    <recommendedName>
        <fullName evidence="9">Tyrosine decarboxylase</fullName>
    </recommendedName>
</protein>